<dbReference type="Proteomes" id="UP000035642">
    <property type="component" value="Unassembled WGS sequence"/>
</dbReference>
<accession>A0A0K0DDI3</accession>
<evidence type="ECO:0000313" key="2">
    <source>
        <dbReference type="WBParaSite" id="ACAC_0000878601-mRNA-1"/>
    </source>
</evidence>
<name>A0A0K0DDI3_ANGCA</name>
<dbReference type="WBParaSite" id="ACAC_0000878601-mRNA-1">
    <property type="protein sequence ID" value="ACAC_0000878601-mRNA-1"/>
    <property type="gene ID" value="ACAC_0000878601"/>
</dbReference>
<protein>
    <submittedName>
        <fullName evidence="2">Secreted protein</fullName>
    </submittedName>
</protein>
<sequence length="68" mass="7622">MAKQMSCFLKNFLSPFQTIYMCPTTAAAATAAPTYVFAKCNLIQKVIHSLYGNSLGDIYRIFLYSVFP</sequence>
<organism evidence="1 2">
    <name type="scientific">Angiostrongylus cantonensis</name>
    <name type="common">Rat lungworm</name>
    <dbReference type="NCBI Taxonomy" id="6313"/>
    <lineage>
        <taxon>Eukaryota</taxon>
        <taxon>Metazoa</taxon>
        <taxon>Ecdysozoa</taxon>
        <taxon>Nematoda</taxon>
        <taxon>Chromadorea</taxon>
        <taxon>Rhabditida</taxon>
        <taxon>Rhabditina</taxon>
        <taxon>Rhabditomorpha</taxon>
        <taxon>Strongyloidea</taxon>
        <taxon>Metastrongylidae</taxon>
        <taxon>Angiostrongylus</taxon>
    </lineage>
</organism>
<dbReference type="AlphaFoldDB" id="A0A0K0DDI3"/>
<reference evidence="1" key="1">
    <citation type="submission" date="2012-09" db="EMBL/GenBank/DDBJ databases">
        <authorList>
            <person name="Martin A.A."/>
        </authorList>
    </citation>
    <scope>NUCLEOTIDE SEQUENCE</scope>
</reference>
<evidence type="ECO:0000313" key="1">
    <source>
        <dbReference type="Proteomes" id="UP000035642"/>
    </source>
</evidence>
<reference evidence="2" key="2">
    <citation type="submission" date="2017-02" db="UniProtKB">
        <authorList>
            <consortium name="WormBaseParasite"/>
        </authorList>
    </citation>
    <scope>IDENTIFICATION</scope>
</reference>
<proteinExistence type="predicted"/>
<keyword evidence="1" id="KW-1185">Reference proteome</keyword>